<evidence type="ECO:0000259" key="4">
    <source>
        <dbReference type="PROSITE" id="PS51710"/>
    </source>
</evidence>
<dbReference type="PRINTS" id="PR00326">
    <property type="entry name" value="GTP1OBG"/>
</dbReference>
<feature type="compositionally biased region" description="Pro residues" evidence="3">
    <location>
        <begin position="211"/>
        <end position="221"/>
    </location>
</feature>
<dbReference type="AlphaFoldDB" id="A0A804RAW6"/>
<reference evidence="6" key="1">
    <citation type="journal article" date="2009" name="Science">
        <title>The B73 maize genome: complexity, diversity, and dynamics.</title>
        <authorList>
            <person name="Schnable P.S."/>
            <person name="Ware D."/>
            <person name="Fulton R.S."/>
            <person name="Stein J.C."/>
            <person name="Wei F."/>
            <person name="Pasternak S."/>
            <person name="Liang C."/>
            <person name="Zhang J."/>
            <person name="Fulton L."/>
            <person name="Graves T.A."/>
            <person name="Minx P."/>
            <person name="Reily A.D."/>
            <person name="Courtney L."/>
            <person name="Kruchowski S.S."/>
            <person name="Tomlinson C."/>
            <person name="Strong C."/>
            <person name="Delehaunty K."/>
            <person name="Fronick C."/>
            <person name="Courtney B."/>
            <person name="Rock S.M."/>
            <person name="Belter E."/>
            <person name="Du F."/>
            <person name="Kim K."/>
            <person name="Abbott R.M."/>
            <person name="Cotton M."/>
            <person name="Levy A."/>
            <person name="Marchetto P."/>
            <person name="Ochoa K."/>
            <person name="Jackson S.M."/>
            <person name="Gillam B."/>
            <person name="Chen W."/>
            <person name="Yan L."/>
            <person name="Higginbotham J."/>
            <person name="Cardenas M."/>
            <person name="Waligorski J."/>
            <person name="Applebaum E."/>
            <person name="Phelps L."/>
            <person name="Falcone J."/>
            <person name="Kanchi K."/>
            <person name="Thane T."/>
            <person name="Scimone A."/>
            <person name="Thane N."/>
            <person name="Henke J."/>
            <person name="Wang T."/>
            <person name="Ruppert J."/>
            <person name="Shah N."/>
            <person name="Rotter K."/>
            <person name="Hodges J."/>
            <person name="Ingenthron E."/>
            <person name="Cordes M."/>
            <person name="Kohlberg S."/>
            <person name="Sgro J."/>
            <person name="Delgado B."/>
            <person name="Mead K."/>
            <person name="Chinwalla A."/>
            <person name="Leonard S."/>
            <person name="Crouse K."/>
            <person name="Collura K."/>
            <person name="Kudrna D."/>
            <person name="Currie J."/>
            <person name="He R."/>
            <person name="Angelova A."/>
            <person name="Rajasekar S."/>
            <person name="Mueller T."/>
            <person name="Lomeli R."/>
            <person name="Scara G."/>
            <person name="Ko A."/>
            <person name="Delaney K."/>
            <person name="Wissotski M."/>
            <person name="Lopez G."/>
            <person name="Campos D."/>
            <person name="Braidotti M."/>
            <person name="Ashley E."/>
            <person name="Golser W."/>
            <person name="Kim H."/>
            <person name="Lee S."/>
            <person name="Lin J."/>
            <person name="Dujmic Z."/>
            <person name="Kim W."/>
            <person name="Talag J."/>
            <person name="Zuccolo A."/>
            <person name="Fan C."/>
            <person name="Sebastian A."/>
            <person name="Kramer M."/>
            <person name="Spiegel L."/>
            <person name="Nascimento L."/>
            <person name="Zutavern T."/>
            <person name="Miller B."/>
            <person name="Ambroise C."/>
            <person name="Muller S."/>
            <person name="Spooner W."/>
            <person name="Narechania A."/>
            <person name="Ren L."/>
            <person name="Wei S."/>
            <person name="Kumari S."/>
            <person name="Faga B."/>
            <person name="Levy M.J."/>
            <person name="McMahan L."/>
            <person name="Van Buren P."/>
            <person name="Vaughn M.W."/>
            <person name="Ying K."/>
            <person name="Yeh C.-T."/>
            <person name="Emrich S.J."/>
            <person name="Jia Y."/>
            <person name="Kalyanaraman A."/>
            <person name="Hsia A.-P."/>
            <person name="Barbazuk W.B."/>
            <person name="Baucom R.S."/>
            <person name="Brutnell T.P."/>
            <person name="Carpita N.C."/>
            <person name="Chaparro C."/>
            <person name="Chia J.-M."/>
            <person name="Deragon J.-M."/>
            <person name="Estill J.C."/>
            <person name="Fu Y."/>
            <person name="Jeddeloh J.A."/>
            <person name="Han Y."/>
            <person name="Lee H."/>
            <person name="Li P."/>
            <person name="Lisch D.R."/>
            <person name="Liu S."/>
            <person name="Liu Z."/>
            <person name="Nagel D.H."/>
            <person name="McCann M.C."/>
            <person name="SanMiguel P."/>
            <person name="Myers A.M."/>
            <person name="Nettleton D."/>
            <person name="Nguyen J."/>
            <person name="Penning B.W."/>
            <person name="Ponnala L."/>
            <person name="Schneider K.L."/>
            <person name="Schwartz D.C."/>
            <person name="Sharma A."/>
            <person name="Soderlund C."/>
            <person name="Springer N.M."/>
            <person name="Sun Q."/>
            <person name="Wang H."/>
            <person name="Waterman M."/>
            <person name="Westerman R."/>
            <person name="Wolfgruber T.K."/>
            <person name="Yang L."/>
            <person name="Yu Y."/>
            <person name="Zhang L."/>
            <person name="Zhou S."/>
            <person name="Zhu Q."/>
            <person name="Bennetzen J.L."/>
            <person name="Dawe R.K."/>
            <person name="Jiang J."/>
            <person name="Jiang N."/>
            <person name="Presting G.G."/>
            <person name="Wessler S.R."/>
            <person name="Aluru S."/>
            <person name="Martienssen R.A."/>
            <person name="Clifton S.W."/>
            <person name="McCombie W.R."/>
            <person name="Wing R.A."/>
            <person name="Wilson R.K."/>
        </authorList>
    </citation>
    <scope>NUCLEOTIDE SEQUENCE [LARGE SCALE GENOMIC DNA]</scope>
    <source>
        <strain evidence="6">cv. B73</strain>
    </source>
</reference>
<dbReference type="GO" id="GO:0005739">
    <property type="term" value="C:mitochondrion"/>
    <property type="evidence" value="ECO:0000318"/>
    <property type="project" value="GO_Central"/>
</dbReference>
<sequence>MPAARNRLVLSQGSRSYKSAKVAAKRLEEAALSCKGDEQVQLLRRWLVALKETQHATMVVREPQLGDNPDQTVPLLVSIPPWLLACAAKPAIASYPFTTLLPNLGVVSLDFHATMVVVDLPGLLDGAHRGYGLGHEFLRHSERCSVLVHVVDGSAQQPEYEFEAVRLELELFSPSLVDKPVGVHTASFCHRALRLPPRARSPHCSPASAPAVPPRPQPSSPAVPAIPQSHRVPSPCKPRHNAAADPPSTRAPRAPTRNAGSRAAGGGQPVAPGPTPPAAASGVRYRTPSSPDLLLPADAAKMRRYSVLPNGGRQETLADRAHRYRGIVLVILAPPSTATYNDIILFVMLHI</sequence>
<dbReference type="PROSITE" id="PS51710">
    <property type="entry name" value="G_OBG"/>
    <property type="match status" value="1"/>
</dbReference>
<dbReference type="InterPro" id="IPR027417">
    <property type="entry name" value="P-loop_NTPase"/>
</dbReference>
<feature type="compositionally biased region" description="Low complexity" evidence="3">
    <location>
        <begin position="199"/>
        <end position="210"/>
    </location>
</feature>
<dbReference type="Proteomes" id="UP000007305">
    <property type="component" value="Chromosome 10"/>
</dbReference>
<reference evidence="5" key="3">
    <citation type="submission" date="2021-05" db="UniProtKB">
        <authorList>
            <consortium name="EnsemblPlants"/>
        </authorList>
    </citation>
    <scope>IDENTIFICATION</scope>
    <source>
        <strain evidence="5">cv. B73</strain>
    </source>
</reference>
<evidence type="ECO:0000256" key="2">
    <source>
        <dbReference type="ARBA" id="ARBA00023134"/>
    </source>
</evidence>
<dbReference type="InParanoid" id="A0A804RAW6"/>
<dbReference type="InterPro" id="IPR031167">
    <property type="entry name" value="G_OBG"/>
</dbReference>
<name>A0A804RAW6_MAIZE</name>
<evidence type="ECO:0000313" key="5">
    <source>
        <dbReference type="EnsemblPlants" id="Zm00001eb411770_P001"/>
    </source>
</evidence>
<dbReference type="Gene3D" id="3.40.50.300">
    <property type="entry name" value="P-loop containing nucleotide triphosphate hydrolases"/>
    <property type="match status" value="1"/>
</dbReference>
<evidence type="ECO:0000256" key="1">
    <source>
        <dbReference type="ARBA" id="ARBA00022741"/>
    </source>
</evidence>
<proteinExistence type="evidence at protein level"/>
<keyword evidence="2" id="KW-0342">GTP-binding</keyword>
<dbReference type="InterPro" id="IPR006074">
    <property type="entry name" value="GTP1-OBG_CS"/>
</dbReference>
<feature type="region of interest" description="Disordered" evidence="3">
    <location>
        <begin position="199"/>
        <end position="292"/>
    </location>
</feature>
<evidence type="ECO:0000313" key="6">
    <source>
        <dbReference type="Proteomes" id="UP000007305"/>
    </source>
</evidence>
<dbReference type="PROSITE" id="PS00905">
    <property type="entry name" value="GTP1_OBG"/>
    <property type="match status" value="1"/>
</dbReference>
<dbReference type="PANTHER" id="PTHR11702">
    <property type="entry name" value="DEVELOPMENTALLY REGULATED GTP-BINDING PROTEIN-RELATED"/>
    <property type="match status" value="1"/>
</dbReference>
<feature type="compositionally biased region" description="Low complexity" evidence="3">
    <location>
        <begin position="243"/>
        <end position="259"/>
    </location>
</feature>
<keyword evidence="6" id="KW-1185">Reference proteome</keyword>
<dbReference type="GO" id="GO:0003924">
    <property type="term" value="F:GTPase activity"/>
    <property type="evidence" value="ECO:0000318"/>
    <property type="project" value="GO_Central"/>
</dbReference>
<keyword evidence="1" id="KW-0547">Nucleotide-binding</keyword>
<evidence type="ECO:0000256" key="3">
    <source>
        <dbReference type="SAM" id="MobiDB-lite"/>
    </source>
</evidence>
<dbReference type="Gramene" id="Zm00001eb411770_T001">
    <property type="protein sequence ID" value="Zm00001eb411770_P001"/>
    <property type="gene ID" value="Zm00001eb411770"/>
</dbReference>
<dbReference type="Pfam" id="PF01926">
    <property type="entry name" value="MMR_HSR1"/>
    <property type="match status" value="1"/>
</dbReference>
<dbReference type="SUPFAM" id="SSF52540">
    <property type="entry name" value="P-loop containing nucleoside triphosphate hydrolases"/>
    <property type="match status" value="1"/>
</dbReference>
<accession>A0A804RAW6</accession>
<reference evidence="5" key="2">
    <citation type="submission" date="2019-07" db="EMBL/GenBank/DDBJ databases">
        <authorList>
            <person name="Seetharam A."/>
            <person name="Woodhouse M."/>
            <person name="Cannon E."/>
        </authorList>
    </citation>
    <scope>NUCLEOTIDE SEQUENCE [LARGE SCALE GENOMIC DNA]</scope>
    <source>
        <strain evidence="5">cv. B73</strain>
    </source>
</reference>
<feature type="domain" description="OBG-type G" evidence="4">
    <location>
        <begin position="87"/>
        <end position="351"/>
    </location>
</feature>
<dbReference type="InterPro" id="IPR006073">
    <property type="entry name" value="GTP-bd"/>
</dbReference>
<dbReference type="InterPro" id="IPR045086">
    <property type="entry name" value="OBG_GTPase"/>
</dbReference>
<dbReference type="GO" id="GO:0005525">
    <property type="term" value="F:GTP binding"/>
    <property type="evidence" value="ECO:0000318"/>
    <property type="project" value="GO_Central"/>
</dbReference>
<evidence type="ECO:0007829" key="7">
    <source>
        <dbReference type="PeptideAtlas" id="A0A804RAW6"/>
    </source>
</evidence>
<dbReference type="EnsemblPlants" id="Zm00001eb411770_T001">
    <property type="protein sequence ID" value="Zm00001eb411770_P001"/>
    <property type="gene ID" value="Zm00001eb411770"/>
</dbReference>
<protein>
    <recommendedName>
        <fullName evidence="4">OBG-type G domain-containing protein</fullName>
    </recommendedName>
</protein>
<dbReference type="PANTHER" id="PTHR11702:SF44">
    <property type="entry name" value="GTP-BINDING PROTEIN OBGC, CHLOROPLASTIC"/>
    <property type="match status" value="1"/>
</dbReference>
<keyword evidence="7" id="KW-1267">Proteomics identification</keyword>
<organism evidence="5 6">
    <name type="scientific">Zea mays</name>
    <name type="common">Maize</name>
    <dbReference type="NCBI Taxonomy" id="4577"/>
    <lineage>
        <taxon>Eukaryota</taxon>
        <taxon>Viridiplantae</taxon>
        <taxon>Streptophyta</taxon>
        <taxon>Embryophyta</taxon>
        <taxon>Tracheophyta</taxon>
        <taxon>Spermatophyta</taxon>
        <taxon>Magnoliopsida</taxon>
        <taxon>Liliopsida</taxon>
        <taxon>Poales</taxon>
        <taxon>Poaceae</taxon>
        <taxon>PACMAD clade</taxon>
        <taxon>Panicoideae</taxon>
        <taxon>Andropogonodae</taxon>
        <taxon>Andropogoneae</taxon>
        <taxon>Tripsacinae</taxon>
        <taxon>Zea</taxon>
    </lineage>
</organism>